<dbReference type="Proteomes" id="UP000031938">
    <property type="component" value="Unassembled WGS sequence"/>
</dbReference>
<organism evidence="2 3">
    <name type="scientific">Jeotgalibacillus soli</name>
    <dbReference type="NCBI Taxonomy" id="889306"/>
    <lineage>
        <taxon>Bacteria</taxon>
        <taxon>Bacillati</taxon>
        <taxon>Bacillota</taxon>
        <taxon>Bacilli</taxon>
        <taxon>Bacillales</taxon>
        <taxon>Caryophanaceae</taxon>
        <taxon>Jeotgalibacillus</taxon>
    </lineage>
</organism>
<reference evidence="2 3" key="1">
    <citation type="submission" date="2015-01" db="EMBL/GenBank/DDBJ databases">
        <title>Genome sequencing of Jeotgalibacillus soli.</title>
        <authorList>
            <person name="Goh K.M."/>
            <person name="Chan K.-G."/>
            <person name="Yaakop A.S."/>
            <person name="Ee R."/>
            <person name="Gan H.M."/>
            <person name="Chan C.S."/>
        </authorList>
    </citation>
    <scope>NUCLEOTIDE SEQUENCE [LARGE SCALE GENOMIC DNA]</scope>
    <source>
        <strain evidence="2 3">P9</strain>
    </source>
</reference>
<evidence type="ECO:0000313" key="3">
    <source>
        <dbReference type="Proteomes" id="UP000031938"/>
    </source>
</evidence>
<dbReference type="SUPFAM" id="SSF52833">
    <property type="entry name" value="Thioredoxin-like"/>
    <property type="match status" value="1"/>
</dbReference>
<dbReference type="PATRIC" id="fig|889306.3.peg.2596"/>
<dbReference type="InterPro" id="IPR013766">
    <property type="entry name" value="Thioredoxin_domain"/>
</dbReference>
<dbReference type="Pfam" id="PF00085">
    <property type="entry name" value="Thioredoxin"/>
    <property type="match status" value="1"/>
</dbReference>
<dbReference type="STRING" id="889306.KP78_25820"/>
<proteinExistence type="predicted"/>
<dbReference type="CDD" id="cd02947">
    <property type="entry name" value="TRX_family"/>
    <property type="match status" value="1"/>
</dbReference>
<name>A0A0C2VM22_9BACL</name>
<comment type="caution">
    <text evidence="2">The sequence shown here is derived from an EMBL/GenBank/DDBJ whole genome shotgun (WGS) entry which is preliminary data.</text>
</comment>
<dbReference type="Gene3D" id="3.40.30.10">
    <property type="entry name" value="Glutaredoxin"/>
    <property type="match status" value="1"/>
</dbReference>
<evidence type="ECO:0000259" key="1">
    <source>
        <dbReference type="Pfam" id="PF00085"/>
    </source>
</evidence>
<dbReference type="EMBL" id="JXRP01000018">
    <property type="protein sequence ID" value="KIL45038.1"/>
    <property type="molecule type" value="Genomic_DNA"/>
</dbReference>
<dbReference type="InterPro" id="IPR036249">
    <property type="entry name" value="Thioredoxin-like_sf"/>
</dbReference>
<dbReference type="AlphaFoldDB" id="A0A0C2VM22"/>
<feature type="domain" description="Thioredoxin" evidence="1">
    <location>
        <begin position="87"/>
        <end position="176"/>
    </location>
</feature>
<sequence length="189" mass="21769">MSVMDGIRATKASMIEFSEAKIIICSVMGQQKIVIEASRRLVFYRKIFQLRACSRVNQSSDQRLSTGRFRMLESAFKKGGTFMSTSVSLEDWKTWISAKALSVGYFMQPNCSVCHALLPKVKELVKELDVEMKVVNLKGSEEVFGQYQIFTTPVVIISVEGKEVERHARFVQMEKLRYDIIRYQEIFEE</sequence>
<keyword evidence="3" id="KW-1185">Reference proteome</keyword>
<evidence type="ECO:0000313" key="2">
    <source>
        <dbReference type="EMBL" id="KIL45038.1"/>
    </source>
</evidence>
<protein>
    <recommendedName>
        <fullName evidence="1">Thioredoxin domain-containing protein</fullName>
    </recommendedName>
</protein>
<gene>
    <name evidence="2" type="ORF">KP78_25820</name>
</gene>
<accession>A0A0C2VM22</accession>